<feature type="region of interest" description="Disordered" evidence="1">
    <location>
        <begin position="50"/>
        <end position="70"/>
    </location>
</feature>
<sequence>MPKPSFYTQSHTRPPRRAYTGGTSAALLPLNQQRNAQIWTAKLQAVKPVRTGRGPAPLASPLSLSTPPSVPLSTSVRSNAEQAGIGGWKTLLMGAALLSVACPVTVARSVPSHGGNARSRDGASVDSDLDMNVHPRYVPPTVPSVFDSSALGEMFSGAPIFTPALQATPATQEEDVAQGVRGLRTPRAADANDTLVTTDAASLLSQEWLSSGNLTDFFDGPPFAAFLTEFCGEALPGEVADPLKTRESALLALHDCLRPAKAAHRSPWDSANFISTAYDALVTRAGISLGYGARVTSAQDDPAFLQATFVRVLTAMIWPARGGDTATIPPSLRKQWLTWLHPDHQTQTCEIERDVGNGGSTLAVGAPDTHLLRTRLGDWVFGNGSSELGDARSWVYRLVGALIDPTLGLHDGMGTMRVGDLPWALTRIGMTMAGPDAWQMSPPELTALAATAYQSAIESANDNGTAIETFFHINAEPILLHAHAQGLIDLRDADLHVATAVKTAIDTFDQRMHLVFGAPGANGMEALNGELPTRAAVLSRELARQLPEDESVYFSVDEGTPSIQNSASRILVKAIAKLLRAVRGDCVKPGDPIAMEDLILDGCMDDINRIDAELGERLRNAGLDSDGLTERFNTEFATGVDHVRDTILLPALEGLVRALAPDDFRHWTCGEWRIRVPSVKTIVPSAAAGSNARRHFVGERQTDVVEREATNVVFVDATMGGTTRHFAVTLSALKIEGYDGRTEAWLRASPETLFGQGEGAPKLSPSDIATYRTIAPAAGTPHESPTRAVTREFGDRLTAFRDGAYGKTPTEAHREAVRRALLGFIPFYNCVDDVTSGSYRIAMLDCGIDVANAIPLVRAAVMAEKAVLQVSRTLVGAVLDDVSQNVVRRAGLAGGFTRVLSDPAVSAAIDVANAQFKHTGVALARFFDPGVELGVRGMLRLPGFGRRWLTRIGSLPLLSRVADRWAHEAHTGAVFLHRDGVWAVPPAQAAEFRANGGTLELARLGEREHVVVRRDGEGVRLANPHTGKMYGPWLAMDDAGRLTSGSPAVGRANAGREAGPADMRGQSAACSARVRRSPASSACDVLQGPSRLRMRIPQASNPLMFRRRDLNGIWQAVDLNDVAVRVKRVDWPDGITHDDYWLDGDDIMWRTMLDGELIQRKVDTLSHDLEPLGMAYPDNGYARVSFYVELDKIRDTEHANRRAMLSEKMLENRNKPNRPWFKDESVEIQMALPYAEGVDASGRRFGVVMTRDRAYRFDIPESNGNAVNIVLKRMMPPDATRFGLTQRMTDGTLSAREIDGQPMLKSLRDIETPELMVRIDNMVTRAGEILSDARAALNSGLSNDVRYVLERFVPGQAQELAEALRRDLVRVDAGLQAVSAARLDVIGVIEHTDGSMAETLSGVLEHLDLIPHLGRPVIVFDTSSIIGYSTEVLASTLLHELSHAILRTRDSRVIGGSSLYPEFKPALPAHHAIEQVEGMSDIVAQGEHSWDDLMRNTNTPRYQLLARDRIVYDGLVPEVSALLGQNGQGAVQRVLGHAASLEHLIGILAYTHRAGQRVRINDFLDGADTYQRYTPGHTPWNRQTVPG</sequence>
<accession>A0A5E4Z840</accession>
<feature type="region of interest" description="Disordered" evidence="1">
    <location>
        <begin position="109"/>
        <end position="128"/>
    </location>
</feature>
<evidence type="ECO:0000256" key="1">
    <source>
        <dbReference type="SAM" id="MobiDB-lite"/>
    </source>
</evidence>
<evidence type="ECO:0000313" key="2">
    <source>
        <dbReference type="EMBL" id="VVE56968.1"/>
    </source>
</evidence>
<proteinExistence type="predicted"/>
<name>A0A5E4Z840_9BURK</name>
<reference evidence="2 3" key="1">
    <citation type="submission" date="2019-08" db="EMBL/GenBank/DDBJ databases">
        <authorList>
            <person name="Peeters C."/>
        </authorList>
    </citation>
    <scope>NUCLEOTIDE SEQUENCE [LARGE SCALE GENOMIC DNA]</scope>
    <source>
        <strain evidence="2 3">LMG 31115</strain>
    </source>
</reference>
<gene>
    <name evidence="2" type="ORF">PIN31115_05127</name>
</gene>
<feature type="compositionally biased region" description="Low complexity" evidence="1">
    <location>
        <begin position="55"/>
        <end position="70"/>
    </location>
</feature>
<organism evidence="2 3">
    <name type="scientific">Pandoraea iniqua</name>
    <dbReference type="NCBI Taxonomy" id="2508288"/>
    <lineage>
        <taxon>Bacteria</taxon>
        <taxon>Pseudomonadati</taxon>
        <taxon>Pseudomonadota</taxon>
        <taxon>Betaproteobacteria</taxon>
        <taxon>Burkholderiales</taxon>
        <taxon>Burkholderiaceae</taxon>
        <taxon>Pandoraea</taxon>
    </lineage>
</organism>
<keyword evidence="3" id="KW-1185">Reference proteome</keyword>
<feature type="region of interest" description="Disordered" evidence="1">
    <location>
        <begin position="1052"/>
        <end position="1074"/>
    </location>
</feature>
<dbReference type="EMBL" id="CABPSI010000007">
    <property type="protein sequence ID" value="VVE56968.1"/>
    <property type="molecule type" value="Genomic_DNA"/>
</dbReference>
<evidence type="ECO:0000313" key="3">
    <source>
        <dbReference type="Proteomes" id="UP000333828"/>
    </source>
</evidence>
<protein>
    <submittedName>
        <fullName evidence="2">Uncharacterized protein</fullName>
    </submittedName>
</protein>
<dbReference type="Proteomes" id="UP000333828">
    <property type="component" value="Unassembled WGS sequence"/>
</dbReference>